<evidence type="ECO:0000256" key="1">
    <source>
        <dbReference type="SAM" id="MobiDB-lite"/>
    </source>
</evidence>
<feature type="compositionally biased region" description="Pro residues" evidence="1">
    <location>
        <begin position="1"/>
        <end position="33"/>
    </location>
</feature>
<feature type="region of interest" description="Disordered" evidence="1">
    <location>
        <begin position="235"/>
        <end position="278"/>
    </location>
</feature>
<comment type="caution">
    <text evidence="2">The sequence shown here is derived from an EMBL/GenBank/DDBJ whole genome shotgun (WGS) entry which is preliminary data.</text>
</comment>
<dbReference type="Pfam" id="PF07797">
    <property type="entry name" value="DUF1639"/>
    <property type="match status" value="1"/>
</dbReference>
<dbReference type="Proteomes" id="UP001341840">
    <property type="component" value="Unassembled WGS sequence"/>
</dbReference>
<evidence type="ECO:0000313" key="2">
    <source>
        <dbReference type="EMBL" id="MED6187638.1"/>
    </source>
</evidence>
<dbReference type="PANTHER" id="PTHR33130:SF40">
    <property type="entry name" value="CHROMOGRANIN (DUF1639)"/>
    <property type="match status" value="1"/>
</dbReference>
<name>A0ABU6WU86_9FABA</name>
<proteinExistence type="predicted"/>
<reference evidence="2 3" key="1">
    <citation type="journal article" date="2023" name="Plants (Basel)">
        <title>Bridging the Gap: Combining Genomics and Transcriptomics Approaches to Understand Stylosanthes scabra, an Orphan Legume from the Brazilian Caatinga.</title>
        <authorList>
            <person name="Ferreira-Neto J.R.C."/>
            <person name="da Silva M.D."/>
            <person name="Binneck E."/>
            <person name="de Melo N.F."/>
            <person name="da Silva R.H."/>
            <person name="de Melo A.L.T.M."/>
            <person name="Pandolfi V."/>
            <person name="Bustamante F.O."/>
            <person name="Brasileiro-Vidal A.C."/>
            <person name="Benko-Iseppon A.M."/>
        </authorList>
    </citation>
    <scope>NUCLEOTIDE SEQUENCE [LARGE SCALE GENOMIC DNA]</scope>
    <source>
        <tissue evidence="2">Leaves</tissue>
    </source>
</reference>
<feature type="compositionally biased region" description="Low complexity" evidence="1">
    <location>
        <begin position="257"/>
        <end position="269"/>
    </location>
</feature>
<evidence type="ECO:0000313" key="3">
    <source>
        <dbReference type="Proteomes" id="UP001341840"/>
    </source>
</evidence>
<keyword evidence="3" id="KW-1185">Reference proteome</keyword>
<organism evidence="2 3">
    <name type="scientific">Stylosanthes scabra</name>
    <dbReference type="NCBI Taxonomy" id="79078"/>
    <lineage>
        <taxon>Eukaryota</taxon>
        <taxon>Viridiplantae</taxon>
        <taxon>Streptophyta</taxon>
        <taxon>Embryophyta</taxon>
        <taxon>Tracheophyta</taxon>
        <taxon>Spermatophyta</taxon>
        <taxon>Magnoliopsida</taxon>
        <taxon>eudicotyledons</taxon>
        <taxon>Gunneridae</taxon>
        <taxon>Pentapetalae</taxon>
        <taxon>rosids</taxon>
        <taxon>fabids</taxon>
        <taxon>Fabales</taxon>
        <taxon>Fabaceae</taxon>
        <taxon>Papilionoideae</taxon>
        <taxon>50 kb inversion clade</taxon>
        <taxon>dalbergioids sensu lato</taxon>
        <taxon>Dalbergieae</taxon>
        <taxon>Pterocarpus clade</taxon>
        <taxon>Stylosanthes</taxon>
    </lineage>
</organism>
<accession>A0ABU6WU86</accession>
<dbReference type="InterPro" id="IPR012438">
    <property type="entry name" value="DUF1639"/>
</dbReference>
<gene>
    <name evidence="2" type="ORF">PIB30_078251</name>
</gene>
<protein>
    <submittedName>
        <fullName evidence="2">Uncharacterized protein</fullName>
    </submittedName>
</protein>
<dbReference type="EMBL" id="JASCZI010182318">
    <property type="protein sequence ID" value="MED6187638.1"/>
    <property type="molecule type" value="Genomic_DNA"/>
</dbReference>
<dbReference type="PANTHER" id="PTHR33130">
    <property type="entry name" value="PUTATIVE (DUF1639)-RELATED"/>
    <property type="match status" value="1"/>
</dbReference>
<feature type="region of interest" description="Disordered" evidence="1">
    <location>
        <begin position="1"/>
        <end position="141"/>
    </location>
</feature>
<sequence>MVFHHLPPPPPEHEPLPPLSPPPSPPPPPPRQLPPRAFSTSFPIRWALGNRNRNPKPPSRRFRSFGRLPLPTTGGVNPVLRLGSSPLNPGRPNPFLNIDEPDSPNHDDDRFGSSNSPPPKERNLSELVQVLEDKTEDKATPNNLLVRLPVKKRNLSALCAEPEPEPEPKSQPEPEDKAVAEIEEGEVLEYDDGMIHKTWNLRPRRVLQKKNHAARVRNNGGGGGGWLGHVSSRTRTRLRQQKEKGNNKSSGSGGIKGLNNNNKDNNSGGTRKEKEKEGVVLHKGMLSLTLKKEEIEEDFLKMTGAKPPKKPINKRSKAVQKQLDIIFPGLWLTTVTPESYKVPDPPLKRKYSRVDVTQGWMLQMLHVLRICHWNRVHYEMIKYVLDLNGQESRRCTAYQ</sequence>